<feature type="compositionally biased region" description="Basic and acidic residues" evidence="1">
    <location>
        <begin position="18"/>
        <end position="43"/>
    </location>
</feature>
<keyword evidence="3" id="KW-1185">Reference proteome</keyword>
<feature type="region of interest" description="Disordered" evidence="1">
    <location>
        <begin position="1"/>
        <end position="78"/>
    </location>
</feature>
<evidence type="ECO:0000313" key="2">
    <source>
        <dbReference type="EMBL" id="GHO53950.1"/>
    </source>
</evidence>
<dbReference type="EMBL" id="BNJG01000001">
    <property type="protein sequence ID" value="GHO53950.1"/>
    <property type="molecule type" value="Genomic_DNA"/>
</dbReference>
<accession>A0ABQ3UNK8</accession>
<organism evidence="2 3">
    <name type="scientific">Ktedonobacter robiniae</name>
    <dbReference type="NCBI Taxonomy" id="2778365"/>
    <lineage>
        <taxon>Bacteria</taxon>
        <taxon>Bacillati</taxon>
        <taxon>Chloroflexota</taxon>
        <taxon>Ktedonobacteria</taxon>
        <taxon>Ktedonobacterales</taxon>
        <taxon>Ktedonobacteraceae</taxon>
        <taxon>Ktedonobacter</taxon>
    </lineage>
</organism>
<proteinExistence type="predicted"/>
<gene>
    <name evidence="2" type="ORF">KSB_24250</name>
</gene>
<evidence type="ECO:0000313" key="3">
    <source>
        <dbReference type="Proteomes" id="UP000654345"/>
    </source>
</evidence>
<feature type="compositionally biased region" description="Polar residues" evidence="1">
    <location>
        <begin position="7"/>
        <end position="16"/>
    </location>
</feature>
<protein>
    <submittedName>
        <fullName evidence="2">Uncharacterized protein</fullName>
    </submittedName>
</protein>
<evidence type="ECO:0000256" key="1">
    <source>
        <dbReference type="SAM" id="MobiDB-lite"/>
    </source>
</evidence>
<comment type="caution">
    <text evidence="2">The sequence shown here is derived from an EMBL/GenBank/DDBJ whole genome shotgun (WGS) entry which is preliminary data.</text>
</comment>
<dbReference type="Proteomes" id="UP000654345">
    <property type="component" value="Unassembled WGS sequence"/>
</dbReference>
<name>A0ABQ3UNK8_9CHLR</name>
<sequence length="107" mass="11790">MHVSCRRQLTCTTPSTPGEHRRCEKSRLAPEQESKGADARDPQAEPAGKPLMEICQIDSSRERGAEEETPGQTSNTAPPVLIAAPLRWRALRKRLLLPGRFASLTST</sequence>
<reference evidence="2 3" key="1">
    <citation type="journal article" date="2021" name="Int. J. Syst. Evol. Microbiol.">
        <title>Reticulibacter mediterranei gen. nov., sp. nov., within the new family Reticulibacteraceae fam. nov., and Ktedonospora formicarum gen. nov., sp. nov., Ktedonobacter robiniae sp. nov., Dictyobacter formicarum sp. nov. and Dictyobacter arantiisoli sp. nov., belonging to the class Ktedonobacteria.</title>
        <authorList>
            <person name="Yabe S."/>
            <person name="Zheng Y."/>
            <person name="Wang C.M."/>
            <person name="Sakai Y."/>
            <person name="Abe K."/>
            <person name="Yokota A."/>
            <person name="Donadio S."/>
            <person name="Cavaletti L."/>
            <person name="Monciardini P."/>
        </authorList>
    </citation>
    <scope>NUCLEOTIDE SEQUENCE [LARGE SCALE GENOMIC DNA]</scope>
    <source>
        <strain evidence="2 3">SOSP1-30</strain>
    </source>
</reference>